<evidence type="ECO:0000313" key="3">
    <source>
        <dbReference type="EMBL" id="KAK5575278.1"/>
    </source>
</evidence>
<evidence type="ECO:0008006" key="5">
    <source>
        <dbReference type="Google" id="ProtNLM"/>
    </source>
</evidence>
<keyword evidence="4" id="KW-1185">Reference proteome</keyword>
<dbReference type="GO" id="GO:0003779">
    <property type="term" value="F:actin binding"/>
    <property type="evidence" value="ECO:0007669"/>
    <property type="project" value="InterPro"/>
</dbReference>
<dbReference type="PANTHER" id="PTHR46180">
    <property type="entry name" value="VINCULIN"/>
    <property type="match status" value="1"/>
</dbReference>
<sequence>MEKSFAQQMLEQLSENVSQLILTVLELKDKNANLPVVEVTAIANAASSISDIAIKLADAEYSNYPTIYNEIINTTTNMSTIKKTTIDCIANFQTATNKQQSWSNLIQSCKNIANETYKILKVIYDADIKRLKHIIEICKSQFEKNENSFGMIDREEFNEFGELVNQCISNLIEYSSCLEVKAKENQLSSPIKYQEESDDNDIIKLSKQLVEDANCLVDIVNDIFSDLDDPSQKQKFINHQNSLLNQLNHTFNLIQSNSPTLSLPEFTNINHHIQSPIPSQYSTFNIKTIYNENNNINNNNNNNYNNEINNNNNNINNNNNSNNNNNLLNDLIRGISKSCIEELRATCRGDPMATETISNSISQLIPILNDNINQYIKKNNNNNSNDEKEILEKSINKLKNELIPKYIQSAQLITRSSSSSYGITGNKNSEEINKMIEGLDSIQDCLNSIDSIVSTKEDQFLNAVKAKENVLTILSDHSIGDNTQAIVGSLKLLAKNQHHLEGMITDSDSNSNNNNSNNSINPDINEAISKLSELLPLQIQAAKLYLKDSTNIENRKQFTDISNSMKLPLTKIQSLMEPSIISDSNELLSKQENSSNQILLNTIPTAIGNNNNFEENSKLIDKLLKDLENDNSNLVGLIESELILSNDQLLKDFVKKTIDQLLEEVKNRRSIGMNKLSKSPHDKEIKQEFLKSNQLISDLSKSLIDCLKSFEVIPLLKLQLLSAHPQSVTPNSPKLQSAQKDINNRINSIVYQYKDIQKYDPLIDNQIKQLESFQNQLNQELSKDSNGSKDNLSYIIDNVVNSFNNLSNLPTSINGQDNEITTIIPIEKLNDELIDEINEEMNLEIIKENKENEIKRENERLEELKQLENLSNDQKLLKLFNDLIQYLKNNEANKSVVTLKQLIGEQEKLIQLANEIKQNSNSQDFKDQIDSSINLFKNSISSSIALAGKTAKINDDPQLTKACKTVKKSIIELTRLLKLNPFVEELSLYQLKQQQQQAQLLLPINENIIKGFKEHQINSRYYIETAYQVGKDDLISQSIEKIVYQQSELLKLASNYLASKEVYETLDPNIQLLLANSLETVRKSIVDQVESALSFLESEKSDEQIEKLLTILDTVSESVDNCSKSIFFSINQKGKQDLSPNTISQNTIKQSINSIIPTLTLQATQLQSNPNDKELERKHQQLLDQIIQPLEQLILNPNINQIIDDKEIIEIENELSSNEFEEKEDKKIKKLINDEKKELDKLESNALDSDSKGVVESSRSLVKFHQEILSLADSLTTTDSDNGNGNEDENQERNQIIKECSKELSTLIPLQLQTIKSMLQSKDIPTEASYQKKVGFINNQIKRNLNEIEKQSSNNNSNYKLISKTPYYSDQFKKLSNKIDNNGILVKDEQQLKVNLKRLEKLGEKCIDSSNFDLSRQQTFLDKERQQRIRDAINRLENKLNGDNGDSNLSNKINQYLKQPLNPISREQFENIRSKFQQSLDNLIDEQLSTPLQLLLNHSNLIQKLSRQSTQQQNNNGQYKIQETTKKLLENYQKLKQQLINNDIKLNETKKSLIGKSLKEIENLTPQLIIASTNCLNDNNNNDQKKREILENLQTKIESPIYEILNQLDPIDPIFQFKNLIKQYQATLIKLNDTIDSSSSTTINESNFKQIDDYISKLSNLQSNHLIPLLKQQKQSQSLNDENEIKEFEIQLKSKLNDVESISKDYLKNLKQSKLTDTIKAEKDMSISSLSNLINSIQSINQPKIEDNRIKLSHSSQSKSKDIKQLVDSIKSNNLLPIVESPNKIERYVSIQTNTTKPIFSNNNGKIISTAQVNFKPRSSSQPQKPILTNTNTIAITKPIRPIETRVPVKLSTQPTTSTTTTLPPPSTTSLQTKSIPIKTPQTTVATFKPIDKGASLEDSCINAANQMSNVIGNEQLSTIAKELESYANAIKVGDKKQILLCGRNISTLLNKYSSEVSNNIKSTPTSNKMLQTRCSHGIGVLQTLSCQFKILSSVKAASDEKDSDSDSQLTSMVNQLTSTLLDLNTSTNTLNKFKK</sequence>
<reference evidence="3 4" key="1">
    <citation type="submission" date="2023-11" db="EMBL/GenBank/DDBJ databases">
        <title>Dfirmibasis_genome.</title>
        <authorList>
            <person name="Edelbroek B."/>
            <person name="Kjellin J."/>
            <person name="Jerlstrom-Hultqvist J."/>
            <person name="Soderbom F."/>
        </authorList>
    </citation>
    <scope>NUCLEOTIDE SEQUENCE [LARGE SCALE GENOMIC DNA]</scope>
    <source>
        <strain evidence="3 4">TNS-C-14</strain>
    </source>
</reference>
<evidence type="ECO:0000256" key="2">
    <source>
        <dbReference type="SAM" id="MobiDB-lite"/>
    </source>
</evidence>
<dbReference type="EMBL" id="JAVFKY010000006">
    <property type="protein sequence ID" value="KAK5575278.1"/>
    <property type="molecule type" value="Genomic_DNA"/>
</dbReference>
<feature type="coiled-coil region" evidence="1">
    <location>
        <begin position="1225"/>
        <end position="1252"/>
    </location>
</feature>
<evidence type="ECO:0000313" key="4">
    <source>
        <dbReference type="Proteomes" id="UP001344447"/>
    </source>
</evidence>
<evidence type="ECO:0000256" key="1">
    <source>
        <dbReference type="SAM" id="Coils"/>
    </source>
</evidence>
<feature type="region of interest" description="Disordered" evidence="2">
    <location>
        <begin position="1851"/>
        <end position="1873"/>
    </location>
</feature>
<dbReference type="Proteomes" id="UP001344447">
    <property type="component" value="Unassembled WGS sequence"/>
</dbReference>
<dbReference type="InterPro" id="IPR017997">
    <property type="entry name" value="Vinculin"/>
</dbReference>
<protein>
    <recommendedName>
        <fullName evidence="5">Filament-interacting protein</fullName>
    </recommendedName>
</protein>
<organism evidence="3 4">
    <name type="scientific">Dictyostelium firmibasis</name>
    <dbReference type="NCBI Taxonomy" id="79012"/>
    <lineage>
        <taxon>Eukaryota</taxon>
        <taxon>Amoebozoa</taxon>
        <taxon>Evosea</taxon>
        <taxon>Eumycetozoa</taxon>
        <taxon>Dictyostelia</taxon>
        <taxon>Dictyosteliales</taxon>
        <taxon>Dictyosteliaceae</taxon>
        <taxon>Dictyostelium</taxon>
    </lineage>
</organism>
<accession>A0AAN7TTW4</accession>
<name>A0AAN7TTW4_9MYCE</name>
<proteinExistence type="predicted"/>
<feature type="coiled-coil region" evidence="1">
    <location>
        <begin position="838"/>
        <end position="874"/>
    </location>
</feature>
<comment type="caution">
    <text evidence="3">The sequence shown here is derived from an EMBL/GenBank/DDBJ whole genome shotgun (WGS) entry which is preliminary data.</text>
</comment>
<keyword evidence="1" id="KW-0175">Coiled coil</keyword>
<gene>
    <name evidence="3" type="ORF">RB653_010535</name>
</gene>